<dbReference type="InterPro" id="IPR016024">
    <property type="entry name" value="ARM-type_fold"/>
</dbReference>
<dbReference type="FunFam" id="1.10.287.4070:FF:000001">
    <property type="entry name" value="Probable Nucleolar protein 58"/>
    <property type="match status" value="1"/>
</dbReference>
<feature type="domain" description="Nop" evidence="10">
    <location>
        <begin position="287"/>
        <end position="406"/>
    </location>
</feature>
<dbReference type="PANTHER" id="PTHR10894:SF1">
    <property type="entry name" value="NUCLEOLAR PROTEIN 58"/>
    <property type="match status" value="1"/>
</dbReference>
<evidence type="ECO:0000256" key="9">
    <source>
        <dbReference type="SAM" id="MobiDB-lite"/>
    </source>
</evidence>
<dbReference type="Gene3D" id="1.25.10.10">
    <property type="entry name" value="Leucine-rich Repeat Variant"/>
    <property type="match status" value="1"/>
</dbReference>
<comment type="similarity">
    <text evidence="2">Belongs to the NOP5/NOP56 family.</text>
</comment>
<evidence type="ECO:0000259" key="10">
    <source>
        <dbReference type="PROSITE" id="PS51358"/>
    </source>
</evidence>
<dbReference type="InterPro" id="IPR042239">
    <property type="entry name" value="Nop_C"/>
</dbReference>
<evidence type="ECO:0000313" key="11">
    <source>
        <dbReference type="EMBL" id="PRP86876.1"/>
    </source>
</evidence>
<dbReference type="STRING" id="1890364.A0A2P6NSF1"/>
<dbReference type="GO" id="GO:0032040">
    <property type="term" value="C:small-subunit processome"/>
    <property type="evidence" value="ECO:0007669"/>
    <property type="project" value="InterPro"/>
</dbReference>
<dbReference type="InterPro" id="IPR045056">
    <property type="entry name" value="Nop56/Nop58"/>
</dbReference>
<keyword evidence="6" id="KW-0687">Ribonucleoprotein</keyword>
<evidence type="ECO:0000256" key="6">
    <source>
        <dbReference type="ARBA" id="ARBA00023274"/>
    </source>
</evidence>
<dbReference type="Gene3D" id="1.10.246.90">
    <property type="entry name" value="Nop domain"/>
    <property type="match status" value="1"/>
</dbReference>
<dbReference type="InterPro" id="IPR012974">
    <property type="entry name" value="NOP58/56_N"/>
</dbReference>
<evidence type="ECO:0000256" key="3">
    <source>
        <dbReference type="ARBA" id="ARBA00020379"/>
    </source>
</evidence>
<gene>
    <name evidence="11" type="ORF">PROFUN_03624</name>
</gene>
<dbReference type="FunFam" id="1.10.246.90:FF:000003">
    <property type="entry name" value="Nucleolar protein 58"/>
    <property type="match status" value="1"/>
</dbReference>
<dbReference type="Pfam" id="PF08156">
    <property type="entry name" value="NOP5NT"/>
    <property type="match status" value="1"/>
</dbReference>
<evidence type="ECO:0000256" key="8">
    <source>
        <dbReference type="PROSITE-ProRule" id="PRU00259"/>
    </source>
</evidence>
<dbReference type="Pfam" id="PF01798">
    <property type="entry name" value="Nop"/>
    <property type="match status" value="1"/>
</dbReference>
<dbReference type="SUPFAM" id="SSF48371">
    <property type="entry name" value="ARM repeat"/>
    <property type="match status" value="1"/>
</dbReference>
<name>A0A2P6NSF1_9EUKA</name>
<sequence>MLVLFETAAGYGLFKVKDESKVLKAEPSDLEEYFQTPEKASKILKLKAFQRFQSTADALEATTALLDGELSKSLSKFLKKEIVDKELEDKLITADTKMGGLISKKLKIEQFGGEKLANELMRGIRTQLHSLVGDLSTEDNKAMSLGLAHSLSRYKLKFSPDKVDTMIVQAISLLDDLDKELNTYAMRAREWYGWHFPELSRVIPENTLFAKTVKLMGIRTNALTTDFSDFLPEEMADTVKDVAQISMGTEISEEDITNIKQLCDQVIALSEYREQLFDYLKNRMTAIAPNLSTLVGELVGARLISHAGSLLSLAKHPASTVQILGAEKALFRALKTKNSTPKYGIIYHASLLGQTTPKNKGKIARLLGARAALAVRYDALNEGETDNSVGLEGREKVENRIKALEGQQSYKASGSGKAQFNLKPYKATGAKGVKEATNGGQNDYVAKSAEKKPKKEEKKKEESESEEEEKPKKKAKKAKEESESEEEEKPKKKKKEEKKKEEKKEEKKEKKKSKKEESESEEEKPKKKRKQESSDSEEEKPKKKKKPKLGRNRMSSRRRALRSGRGKHTSDSQDREIVDAKPEEAPEVHNLKEIPSALSITISDVRTLLLLLQSAESSLYAATLDSLIKYLNHSAANKSEFNRLGGFNVLKTLLSSSDASTVDLRKVILDALYCTLENIETRSSFVQIGLLEVVSEFMSDPVATLRVLSTLIIIRIAEEASGHLLDIVQITSLLPHIVKNVNSEQIELKYVSAQALDDLTQSSNQLRATVRNLGGLEQLYQVLISPDNIPAVVLVALKALSTLLREFQNRVEFRKRYLTHLLSLLIPMLSSQETPSEIFRGILHLFAVASEDYTIGAEIAKGLDEIVPDLTLTLSDPDLQTKQIASVLFSRLSNHDGFLQRLQTIDYHMSTVDFSLNFGSDDVDSTYKVQMLNVIATNLKEGGSHLIEDVLNMTDKSQENLLHEPVIKILQQTHATRDAQSALSCLNVASKLISNGERMYYDRRSRSG</sequence>
<dbReference type="Gene3D" id="1.10.287.4070">
    <property type="match status" value="1"/>
</dbReference>
<dbReference type="InterPro" id="IPR036070">
    <property type="entry name" value="Nop_dom_sf"/>
</dbReference>
<dbReference type="EMBL" id="MDYQ01000025">
    <property type="protein sequence ID" value="PRP86876.1"/>
    <property type="molecule type" value="Genomic_DNA"/>
</dbReference>
<feature type="region of interest" description="Disordered" evidence="9">
    <location>
        <begin position="432"/>
        <end position="584"/>
    </location>
</feature>
<accession>A0A2P6NSF1</accession>
<comment type="function">
    <text evidence="7">Required for pre-18S rRNA processing. May bind microtubules.</text>
</comment>
<dbReference type="SMART" id="SM00931">
    <property type="entry name" value="NOSIC"/>
    <property type="match status" value="1"/>
</dbReference>
<feature type="compositionally biased region" description="Basic and acidic residues" evidence="9">
    <location>
        <begin position="498"/>
        <end position="508"/>
    </location>
</feature>
<evidence type="ECO:0000256" key="2">
    <source>
        <dbReference type="ARBA" id="ARBA00009211"/>
    </source>
</evidence>
<dbReference type="InterPro" id="IPR000225">
    <property type="entry name" value="Armadillo"/>
</dbReference>
<dbReference type="InterPro" id="IPR002687">
    <property type="entry name" value="Nop_dom"/>
</dbReference>
<dbReference type="OrthoDB" id="6780543at2759"/>
<keyword evidence="12" id="KW-1185">Reference proteome</keyword>
<dbReference type="GO" id="GO:0030515">
    <property type="term" value="F:snoRNA binding"/>
    <property type="evidence" value="ECO:0007669"/>
    <property type="project" value="InterPro"/>
</dbReference>
<dbReference type="PANTHER" id="PTHR10894">
    <property type="entry name" value="NUCLEOLAR PROTEIN 5 NUCLEOLAR PROTEIN NOP5 NOP58"/>
    <property type="match status" value="1"/>
</dbReference>
<evidence type="ECO:0000256" key="4">
    <source>
        <dbReference type="ARBA" id="ARBA00022517"/>
    </source>
</evidence>
<feature type="compositionally biased region" description="Basic residues" evidence="9">
    <location>
        <begin position="542"/>
        <end position="567"/>
    </location>
</feature>
<feature type="repeat" description="ARM" evidence="8">
    <location>
        <begin position="774"/>
        <end position="803"/>
    </location>
</feature>
<dbReference type="GO" id="GO:0031428">
    <property type="term" value="C:box C/D methylation guide snoRNP complex"/>
    <property type="evidence" value="ECO:0007669"/>
    <property type="project" value="InterPro"/>
</dbReference>
<evidence type="ECO:0000256" key="1">
    <source>
        <dbReference type="ARBA" id="ARBA00004604"/>
    </source>
</evidence>
<dbReference type="InterPro" id="IPR012976">
    <property type="entry name" value="NOSIC"/>
</dbReference>
<keyword evidence="5" id="KW-0539">Nucleus</keyword>
<dbReference type="AlphaFoldDB" id="A0A2P6NSF1"/>
<dbReference type="InterPro" id="IPR011989">
    <property type="entry name" value="ARM-like"/>
</dbReference>
<evidence type="ECO:0000256" key="5">
    <source>
        <dbReference type="ARBA" id="ARBA00023242"/>
    </source>
</evidence>
<dbReference type="SUPFAM" id="SSF89124">
    <property type="entry name" value="Nop domain"/>
    <property type="match status" value="1"/>
</dbReference>
<dbReference type="PROSITE" id="PS51358">
    <property type="entry name" value="NOP"/>
    <property type="match status" value="1"/>
</dbReference>
<evidence type="ECO:0000313" key="12">
    <source>
        <dbReference type="Proteomes" id="UP000241769"/>
    </source>
</evidence>
<evidence type="ECO:0000256" key="7">
    <source>
        <dbReference type="ARBA" id="ARBA00024837"/>
    </source>
</evidence>
<dbReference type="Proteomes" id="UP000241769">
    <property type="component" value="Unassembled WGS sequence"/>
</dbReference>
<comment type="caution">
    <text evidence="11">The sequence shown here is derived from an EMBL/GenBank/DDBJ whole genome shotgun (WGS) entry which is preliminary data.</text>
</comment>
<protein>
    <recommendedName>
        <fullName evidence="3">Nucleolar protein 58</fullName>
    </recommendedName>
</protein>
<dbReference type="InParanoid" id="A0A2P6NSF1"/>
<keyword evidence="4" id="KW-0690">Ribosome biogenesis</keyword>
<organism evidence="11 12">
    <name type="scientific">Planoprotostelium fungivorum</name>
    <dbReference type="NCBI Taxonomy" id="1890364"/>
    <lineage>
        <taxon>Eukaryota</taxon>
        <taxon>Amoebozoa</taxon>
        <taxon>Evosea</taxon>
        <taxon>Variosea</taxon>
        <taxon>Cavosteliida</taxon>
        <taxon>Cavosteliaceae</taxon>
        <taxon>Planoprotostelium</taxon>
    </lineage>
</organism>
<feature type="compositionally biased region" description="Basic and acidic residues" evidence="9">
    <location>
        <begin position="568"/>
        <end position="584"/>
    </location>
</feature>
<reference evidence="11 12" key="1">
    <citation type="journal article" date="2018" name="Genome Biol. Evol.">
        <title>Multiple Roots of Fruiting Body Formation in Amoebozoa.</title>
        <authorList>
            <person name="Hillmann F."/>
            <person name="Forbes G."/>
            <person name="Novohradska S."/>
            <person name="Ferling I."/>
            <person name="Riege K."/>
            <person name="Groth M."/>
            <person name="Westermann M."/>
            <person name="Marz M."/>
            <person name="Spaller T."/>
            <person name="Winckler T."/>
            <person name="Schaap P."/>
            <person name="Glockner G."/>
        </authorList>
    </citation>
    <scope>NUCLEOTIDE SEQUENCE [LARGE SCALE GENOMIC DNA]</scope>
    <source>
        <strain evidence="11 12">Jena</strain>
    </source>
</reference>
<dbReference type="GO" id="GO:0042254">
    <property type="term" value="P:ribosome biogenesis"/>
    <property type="evidence" value="ECO:0007669"/>
    <property type="project" value="UniProtKB-KW"/>
</dbReference>
<proteinExistence type="inferred from homology"/>
<feature type="compositionally biased region" description="Basic and acidic residues" evidence="9">
    <location>
        <begin position="448"/>
        <end position="462"/>
    </location>
</feature>
<comment type="subcellular location">
    <subcellularLocation>
        <location evidence="1">Nucleus</location>
        <location evidence="1">Nucleolus</location>
    </subcellularLocation>
</comment>
<dbReference type="PROSITE" id="PS50176">
    <property type="entry name" value="ARM_REPEAT"/>
    <property type="match status" value="1"/>
</dbReference>